<dbReference type="Proteomes" id="UP000271162">
    <property type="component" value="Unassembled WGS sequence"/>
</dbReference>
<organism evidence="4">
    <name type="scientific">Nippostrongylus brasiliensis</name>
    <name type="common">Rat hookworm</name>
    <dbReference type="NCBI Taxonomy" id="27835"/>
    <lineage>
        <taxon>Eukaryota</taxon>
        <taxon>Metazoa</taxon>
        <taxon>Ecdysozoa</taxon>
        <taxon>Nematoda</taxon>
        <taxon>Chromadorea</taxon>
        <taxon>Rhabditida</taxon>
        <taxon>Rhabditina</taxon>
        <taxon>Rhabditomorpha</taxon>
        <taxon>Strongyloidea</taxon>
        <taxon>Heligmosomidae</taxon>
        <taxon>Nippostrongylus</taxon>
    </lineage>
</organism>
<reference evidence="2 3" key="2">
    <citation type="submission" date="2018-11" db="EMBL/GenBank/DDBJ databases">
        <authorList>
            <consortium name="Pathogen Informatics"/>
        </authorList>
    </citation>
    <scope>NUCLEOTIDE SEQUENCE [LARGE SCALE GENOMIC DNA]</scope>
</reference>
<protein>
    <submittedName>
        <fullName evidence="4">Protein big brother (inferred by orthology to a D. melanogaster protein)</fullName>
    </submittedName>
</protein>
<evidence type="ECO:0000313" key="2">
    <source>
        <dbReference type="EMBL" id="VDL85872.1"/>
    </source>
</evidence>
<gene>
    <name evidence="2" type="ORF">NBR_LOCUS21681</name>
</gene>
<name>A0A0N4YWQ8_NIPBR</name>
<proteinExistence type="predicted"/>
<feature type="region of interest" description="Disordered" evidence="1">
    <location>
        <begin position="113"/>
        <end position="176"/>
    </location>
</feature>
<reference evidence="4" key="1">
    <citation type="submission" date="2017-02" db="UniProtKB">
        <authorList>
            <consortium name="WormBaseParasite"/>
        </authorList>
    </citation>
    <scope>IDENTIFICATION</scope>
</reference>
<keyword evidence="3" id="KW-1185">Reference proteome</keyword>
<dbReference type="EMBL" id="UYSL01026705">
    <property type="protein sequence ID" value="VDL85872.1"/>
    <property type="molecule type" value="Genomic_DNA"/>
</dbReference>
<evidence type="ECO:0000256" key="1">
    <source>
        <dbReference type="SAM" id="MobiDB-lite"/>
    </source>
</evidence>
<sequence length="176" mass="19935">MADPELLQAEQSAWERYWKMQDEGQEEFIQPEKNVHELIDQQVHDEFLRTVQRREDGYYVRLPWKEIPVALPDNRAIAEANTTIPPTKILYDSTSRLCRCEYRGVCSMRLPVRSSRSKHRNGESKAAGHKGSNHDPETGNECNTIGSKIGTVRIGPVNVGDSNRRGVNPLGFGDST</sequence>
<dbReference type="WBParaSite" id="NBR_0002168001-mRNA-1">
    <property type="protein sequence ID" value="NBR_0002168001-mRNA-1"/>
    <property type="gene ID" value="NBR_0002168001"/>
</dbReference>
<evidence type="ECO:0000313" key="3">
    <source>
        <dbReference type="Proteomes" id="UP000271162"/>
    </source>
</evidence>
<accession>A0A0N4YWQ8</accession>
<dbReference type="AlphaFoldDB" id="A0A0N4YWQ8"/>
<evidence type="ECO:0000313" key="4">
    <source>
        <dbReference type="WBParaSite" id="NBR_0002168001-mRNA-1"/>
    </source>
</evidence>